<name>A0A2T5ITF1_9GAMM</name>
<keyword evidence="5" id="KW-1185">Reference proteome</keyword>
<dbReference type="Pfam" id="PF01051">
    <property type="entry name" value="Rep3_N"/>
    <property type="match status" value="1"/>
</dbReference>
<comment type="similarity">
    <text evidence="1">Belongs to the initiator RepB protein family.</text>
</comment>
<comment type="caution">
    <text evidence="4">The sequence shown here is derived from an EMBL/GenBank/DDBJ whole genome shotgun (WGS) entry which is preliminary data.</text>
</comment>
<dbReference type="Gene3D" id="1.10.10.10">
    <property type="entry name" value="Winged helix-like DNA-binding domain superfamily/Winged helix DNA-binding domain"/>
    <property type="match status" value="2"/>
</dbReference>
<dbReference type="EMBL" id="QAON01000022">
    <property type="protein sequence ID" value="PTQ87135.1"/>
    <property type="molecule type" value="Genomic_DNA"/>
</dbReference>
<protein>
    <submittedName>
        <fullName evidence="4">Replication initiator protein</fullName>
    </submittedName>
</protein>
<accession>A0A2T5ITF1</accession>
<evidence type="ECO:0000313" key="5">
    <source>
        <dbReference type="Proteomes" id="UP000244223"/>
    </source>
</evidence>
<evidence type="ECO:0000313" key="4">
    <source>
        <dbReference type="EMBL" id="PTQ87135.1"/>
    </source>
</evidence>
<gene>
    <name evidence="4" type="ORF">C8N29_1221</name>
</gene>
<evidence type="ECO:0000256" key="2">
    <source>
        <dbReference type="SAM" id="MobiDB-lite"/>
    </source>
</evidence>
<dbReference type="InterPro" id="IPR036390">
    <property type="entry name" value="WH_DNA-bd_sf"/>
</dbReference>
<dbReference type="GO" id="GO:0006270">
    <property type="term" value="P:DNA replication initiation"/>
    <property type="evidence" value="ECO:0007669"/>
    <property type="project" value="InterPro"/>
</dbReference>
<dbReference type="GO" id="GO:0003887">
    <property type="term" value="F:DNA-directed DNA polymerase activity"/>
    <property type="evidence" value="ECO:0007669"/>
    <property type="project" value="InterPro"/>
</dbReference>
<feature type="region of interest" description="Disordered" evidence="2">
    <location>
        <begin position="199"/>
        <end position="246"/>
    </location>
</feature>
<sequence length="266" mass="30600">MTITVGVGISTDTPLVIWANRYATTFDVTLEAGYWALKEAAKTLFDRQFTLYLIDADTKKEKRITSRWVSQVGYVDDAAKLEIILSPAVVKEITRLESQFTRYYLEQTAPLTSAYAVRLYELLIQWQEAAKLPMFHLESFRQQLGLADHELIRMSDFKKRVLDLAVSQINEHTDITVNYEQHKAGRIITGFTFKLKKKHPKDVTPKAKTQSKPKQSPKNDDENIETLLQDEKWVSKHAQTGESWEQARTRLRHEAKTGKFTLAPTP</sequence>
<feature type="compositionally biased region" description="Polar residues" evidence="2">
    <location>
        <begin position="207"/>
        <end position="216"/>
    </location>
</feature>
<reference evidence="4 5" key="1">
    <citation type="submission" date="2018-04" db="EMBL/GenBank/DDBJ databases">
        <title>Genomic Encyclopedia of Archaeal and Bacterial Type Strains, Phase II (KMG-II): from individual species to whole genera.</title>
        <authorList>
            <person name="Goeker M."/>
        </authorList>
    </citation>
    <scope>NUCLEOTIDE SEQUENCE [LARGE SCALE GENOMIC DNA]</scope>
    <source>
        <strain evidence="4 5">DSM 5822</strain>
    </source>
</reference>
<dbReference type="AlphaFoldDB" id="A0A2T5ITF1"/>
<dbReference type="SUPFAM" id="SSF46785">
    <property type="entry name" value="Winged helix' DNA-binding domain"/>
    <property type="match status" value="2"/>
</dbReference>
<organism evidence="4 5">
    <name type="scientific">Agitococcus lubricus</name>
    <dbReference type="NCBI Taxonomy" id="1077255"/>
    <lineage>
        <taxon>Bacteria</taxon>
        <taxon>Pseudomonadati</taxon>
        <taxon>Pseudomonadota</taxon>
        <taxon>Gammaproteobacteria</taxon>
        <taxon>Moraxellales</taxon>
        <taxon>Moraxellaceae</taxon>
        <taxon>Agitococcus</taxon>
    </lineage>
</organism>
<dbReference type="NCBIfam" id="NF038290">
    <property type="entry name" value="repM_Acin"/>
    <property type="match status" value="1"/>
</dbReference>
<dbReference type="RefSeq" id="WP_170107008.1">
    <property type="nucleotide sequence ID" value="NZ_QAON01000022.1"/>
</dbReference>
<dbReference type="Pfam" id="PF21205">
    <property type="entry name" value="Rep3_C"/>
    <property type="match status" value="1"/>
</dbReference>
<feature type="domain" description="Initiator Rep protein WH1" evidence="3">
    <location>
        <begin position="17"/>
        <end position="123"/>
    </location>
</feature>
<evidence type="ECO:0000256" key="1">
    <source>
        <dbReference type="ARBA" id="ARBA00038283"/>
    </source>
</evidence>
<dbReference type="InterPro" id="IPR000525">
    <property type="entry name" value="Initiator_Rep_WH1"/>
</dbReference>
<dbReference type="Proteomes" id="UP000244223">
    <property type="component" value="Unassembled WGS sequence"/>
</dbReference>
<dbReference type="InterPro" id="IPR036388">
    <property type="entry name" value="WH-like_DNA-bd_sf"/>
</dbReference>
<proteinExistence type="inferred from homology"/>
<evidence type="ECO:0000259" key="3">
    <source>
        <dbReference type="Pfam" id="PF01051"/>
    </source>
</evidence>